<dbReference type="EMBL" id="JBBKZS010000008">
    <property type="protein sequence ID" value="MEJ8856837.1"/>
    <property type="molecule type" value="Genomic_DNA"/>
</dbReference>
<feature type="signal peptide" evidence="1">
    <location>
        <begin position="1"/>
        <end position="22"/>
    </location>
</feature>
<dbReference type="PANTHER" id="PTHR34599">
    <property type="entry name" value="PEROXIDASE-RELATED"/>
    <property type="match status" value="1"/>
</dbReference>
<dbReference type="PROSITE" id="PS51257">
    <property type="entry name" value="PROKAR_LIPOPROTEIN"/>
    <property type="match status" value="1"/>
</dbReference>
<dbReference type="SUPFAM" id="SSF48317">
    <property type="entry name" value="Acid phosphatase/Vanadium-dependent haloperoxidase"/>
    <property type="match status" value="1"/>
</dbReference>
<evidence type="ECO:0000313" key="2">
    <source>
        <dbReference type="EMBL" id="MEJ8856837.1"/>
    </source>
</evidence>
<dbReference type="EC" id="1.11.1.-" evidence="2"/>
<keyword evidence="2" id="KW-0560">Oxidoreductase</keyword>
<name>A0ABU8XDT0_9BURK</name>
<dbReference type="GO" id="GO:0004601">
    <property type="term" value="F:peroxidase activity"/>
    <property type="evidence" value="ECO:0007669"/>
    <property type="project" value="UniProtKB-KW"/>
</dbReference>
<sequence length="445" mass="47011">MNRRLWMLAAAGGLGFLVSLMAACGGGGGGGLSGLGVAAPMDAKAVQVTVGKPNAVTYWNAVGTDVVAAPADASGSPAEMRPSDSVDLAVMHLAIYNALVSIAGQYQPFGVVLADATGSGASQQAAVGAAAYGVLKGMYPHRTAQYQGAYDSFVASIPDDSSKSLGLAIGKDSAQAILALRGDDGRSVELAPYVPGTAPGQFRGMNPVNRFAPFIKPFTLAAASQFRAPAPPALDSELYARDLNETRAMGGAVSSTRTDAQLEIAKFYTEAPPRYWNRNLRRFAMSDASLLEQARLMAMFLVVEADTGIACFDSKYYYQSWRPQSAIPLADTDGNSSTTADPAWKPVVPTPNHPEYPAAHGCVTAAVAETIKTYYGTDQVAFTLDSTVTGTTHSFKTTEAMAAEVIDGRVFGGMHFRNSVERGEDIGRQVAQWVLKRNFLAREKP</sequence>
<dbReference type="InterPro" id="IPR036938">
    <property type="entry name" value="PAP2/HPO_sf"/>
</dbReference>
<keyword evidence="2" id="KW-0575">Peroxidase</keyword>
<keyword evidence="3" id="KW-1185">Reference proteome</keyword>
<dbReference type="Proteomes" id="UP001367030">
    <property type="component" value="Unassembled WGS sequence"/>
</dbReference>
<gene>
    <name evidence="2" type="ORF">WKW79_19840</name>
</gene>
<feature type="chain" id="PRO_5045923321" evidence="1">
    <location>
        <begin position="23"/>
        <end position="445"/>
    </location>
</feature>
<protein>
    <submittedName>
        <fullName evidence="2">Vanadium-dependent haloperoxidase</fullName>
        <ecNumber evidence="2">1.11.1.-</ecNumber>
    </submittedName>
</protein>
<accession>A0ABU8XDT0</accession>
<dbReference type="RefSeq" id="WP_340336908.1">
    <property type="nucleotide sequence ID" value="NZ_JBBKZS010000008.1"/>
</dbReference>
<evidence type="ECO:0000256" key="1">
    <source>
        <dbReference type="SAM" id="SignalP"/>
    </source>
</evidence>
<dbReference type="Gene3D" id="1.10.606.20">
    <property type="match status" value="1"/>
</dbReference>
<comment type="caution">
    <text evidence="2">The sequence shown here is derived from an EMBL/GenBank/DDBJ whole genome shotgun (WGS) entry which is preliminary data.</text>
</comment>
<reference evidence="2 3" key="1">
    <citation type="submission" date="2024-03" db="EMBL/GenBank/DDBJ databases">
        <title>Novel species of the genus Variovorax.</title>
        <authorList>
            <person name="Liu Q."/>
            <person name="Xin Y.-H."/>
        </authorList>
    </citation>
    <scope>NUCLEOTIDE SEQUENCE [LARGE SCALE GENOMIC DNA]</scope>
    <source>
        <strain evidence="2 3">KACC 18901</strain>
    </source>
</reference>
<dbReference type="CDD" id="cd03398">
    <property type="entry name" value="PAP2_haloperoxidase"/>
    <property type="match status" value="1"/>
</dbReference>
<proteinExistence type="predicted"/>
<organism evidence="2 3">
    <name type="scientific">Variovorax robiniae</name>
    <dbReference type="NCBI Taxonomy" id="1836199"/>
    <lineage>
        <taxon>Bacteria</taxon>
        <taxon>Pseudomonadati</taxon>
        <taxon>Pseudomonadota</taxon>
        <taxon>Betaproteobacteria</taxon>
        <taxon>Burkholderiales</taxon>
        <taxon>Comamonadaceae</taxon>
        <taxon>Variovorax</taxon>
    </lineage>
</organism>
<dbReference type="InterPro" id="IPR052559">
    <property type="entry name" value="V-haloperoxidase"/>
</dbReference>
<keyword evidence="1" id="KW-0732">Signal</keyword>
<dbReference type="PANTHER" id="PTHR34599:SF1">
    <property type="entry name" value="PHOSPHATIDIC ACID PHOSPHATASE TYPE 2_HALOPEROXIDASE DOMAIN-CONTAINING PROTEIN"/>
    <property type="match status" value="1"/>
</dbReference>
<evidence type="ECO:0000313" key="3">
    <source>
        <dbReference type="Proteomes" id="UP001367030"/>
    </source>
</evidence>